<organism evidence="2 3">
    <name type="scientific">Actinoplanes octamycinicus</name>
    <dbReference type="NCBI Taxonomy" id="135948"/>
    <lineage>
        <taxon>Bacteria</taxon>
        <taxon>Bacillati</taxon>
        <taxon>Actinomycetota</taxon>
        <taxon>Actinomycetes</taxon>
        <taxon>Micromonosporales</taxon>
        <taxon>Micromonosporaceae</taxon>
        <taxon>Actinoplanes</taxon>
    </lineage>
</organism>
<feature type="transmembrane region" description="Helical" evidence="1">
    <location>
        <begin position="230"/>
        <end position="250"/>
    </location>
</feature>
<keyword evidence="1" id="KW-0812">Transmembrane</keyword>
<reference evidence="2 3" key="1">
    <citation type="submission" date="2020-08" db="EMBL/GenBank/DDBJ databases">
        <title>Sequencing the genomes of 1000 actinobacteria strains.</title>
        <authorList>
            <person name="Klenk H.-P."/>
        </authorList>
    </citation>
    <scope>NUCLEOTIDE SEQUENCE [LARGE SCALE GENOMIC DNA]</scope>
    <source>
        <strain evidence="2 3">DSM 45809</strain>
    </source>
</reference>
<keyword evidence="3" id="KW-1185">Reference proteome</keyword>
<feature type="transmembrane region" description="Helical" evidence="1">
    <location>
        <begin position="102"/>
        <end position="126"/>
    </location>
</feature>
<dbReference type="AlphaFoldDB" id="A0A7W7GYF3"/>
<dbReference type="RefSeq" id="WP_185041002.1">
    <property type="nucleotide sequence ID" value="NZ_BAABFG010000005.1"/>
</dbReference>
<accession>A0A7W7GYF3</accession>
<keyword evidence="1" id="KW-1133">Transmembrane helix</keyword>
<feature type="transmembrane region" description="Helical" evidence="1">
    <location>
        <begin position="138"/>
        <end position="163"/>
    </location>
</feature>
<protein>
    <submittedName>
        <fullName evidence="2">Uncharacterized protein</fullName>
    </submittedName>
</protein>
<dbReference type="Proteomes" id="UP000546162">
    <property type="component" value="Unassembled WGS sequence"/>
</dbReference>
<evidence type="ECO:0000256" key="1">
    <source>
        <dbReference type="SAM" id="Phobius"/>
    </source>
</evidence>
<evidence type="ECO:0000313" key="3">
    <source>
        <dbReference type="Proteomes" id="UP000546162"/>
    </source>
</evidence>
<keyword evidence="1" id="KW-0472">Membrane</keyword>
<comment type="caution">
    <text evidence="2">The sequence shown here is derived from an EMBL/GenBank/DDBJ whole genome shotgun (WGS) entry which is preliminary data.</text>
</comment>
<name>A0A7W7GYF3_9ACTN</name>
<feature type="transmembrane region" description="Helical" evidence="1">
    <location>
        <begin position="262"/>
        <end position="281"/>
    </location>
</feature>
<feature type="transmembrane region" description="Helical" evidence="1">
    <location>
        <begin position="29"/>
        <end position="48"/>
    </location>
</feature>
<evidence type="ECO:0000313" key="2">
    <source>
        <dbReference type="EMBL" id="MBB4740437.1"/>
    </source>
</evidence>
<proteinExistence type="predicted"/>
<feature type="transmembrane region" description="Helical" evidence="1">
    <location>
        <begin position="287"/>
        <end position="312"/>
    </location>
</feature>
<dbReference type="EMBL" id="JACHNB010000001">
    <property type="protein sequence ID" value="MBB4740437.1"/>
    <property type="molecule type" value="Genomic_DNA"/>
</dbReference>
<feature type="transmembrane region" description="Helical" evidence="1">
    <location>
        <begin position="206"/>
        <end position="224"/>
    </location>
</feature>
<sequence>MRSRIAPTVGLFFLAPLVAEFLLGNLPITFLPAVLALAPLYGGGALLIREVVRRRGRGWPNILILAVAYGVLEEGLTTQSLFNPNYADQHLLVDGFLPALGIAVPWTVYVIGIHVFWSVCAPIMMMEVISGARRTTPWLGRAGLIVTGVLFLAGCGISVVITMSTWPYTATPGQFLTTSIVLVLLIAAGLLVRIGFRPRPGVAPSALVVLIATLVAGAVFQGLTLDVLHVPAALAVAVWVLDVAVYLTLLAHWSARAGWTDLHRLAIAAGALLTYAWHSFVETPVGAAAAAVDLIGNAIFTAGAVTLIWYAYRKVTARAAPAGISGVHDDRSVG</sequence>
<gene>
    <name evidence="2" type="ORF">BJY16_003896</name>
</gene>
<feature type="transmembrane region" description="Helical" evidence="1">
    <location>
        <begin position="175"/>
        <end position="194"/>
    </location>
</feature>
<feature type="transmembrane region" description="Helical" evidence="1">
    <location>
        <begin position="60"/>
        <end position="82"/>
    </location>
</feature>